<dbReference type="AlphaFoldDB" id="A0A7S2XPY6"/>
<dbReference type="InterPro" id="IPR008996">
    <property type="entry name" value="IL1/FGF"/>
</dbReference>
<keyword evidence="2" id="KW-1133">Transmembrane helix</keyword>
<feature type="transmembrane region" description="Helical" evidence="2">
    <location>
        <begin position="44"/>
        <end position="68"/>
    </location>
</feature>
<keyword evidence="2" id="KW-0812">Transmembrane</keyword>
<feature type="region of interest" description="Disordered" evidence="1">
    <location>
        <begin position="1"/>
        <end position="35"/>
    </location>
</feature>
<dbReference type="EMBL" id="HBHQ01017625">
    <property type="protein sequence ID" value="CAD9819954.1"/>
    <property type="molecule type" value="Transcribed_RNA"/>
</dbReference>
<feature type="compositionally biased region" description="Polar residues" evidence="1">
    <location>
        <begin position="288"/>
        <end position="301"/>
    </location>
</feature>
<dbReference type="SUPFAM" id="SSF50353">
    <property type="entry name" value="Cytokine"/>
    <property type="match status" value="1"/>
</dbReference>
<reference evidence="3" key="1">
    <citation type="submission" date="2021-01" db="EMBL/GenBank/DDBJ databases">
        <authorList>
            <person name="Corre E."/>
            <person name="Pelletier E."/>
            <person name="Niang G."/>
            <person name="Scheremetjew M."/>
            <person name="Finn R."/>
            <person name="Kale V."/>
            <person name="Holt S."/>
            <person name="Cochrane G."/>
            <person name="Meng A."/>
            <person name="Brown T."/>
            <person name="Cohen L."/>
        </authorList>
    </citation>
    <scope>NUCLEOTIDE SEQUENCE</scope>
    <source>
        <strain evidence="3">CCMP2084</strain>
    </source>
</reference>
<feature type="region of interest" description="Disordered" evidence="1">
    <location>
        <begin position="277"/>
        <end position="301"/>
    </location>
</feature>
<sequence length="301" mass="32588">MLIKDTDVDDENEALLSDEEKEERSTQRRRTDNKKKDGEIVAKVAMGVGAVAGGATSVCAAEGLLAGAVAAEAFVVTAVGVAVAGAALGGLAVAGAALAWRHHTRPSNLHWCSNPTSALDTQGTLVCLYNPIHCRFIRILFSKVNGHGAVLTDPTQLPRHWTSEHLVALSTGTFGEVYLYKPMDRSYLALSQSQGIYTQKRLVTEECKFVVVPHDDDSQTMSLYNTKAQQYVGMKPDGTMAAISDEDDEDECITFAVLCFPHKTDGYAKVHPLKIPHIPETTKEQQQDDSTTASEEPSTPQ</sequence>
<dbReference type="Gene3D" id="2.80.10.50">
    <property type="match status" value="1"/>
</dbReference>
<protein>
    <submittedName>
        <fullName evidence="3">Uncharacterized protein</fullName>
    </submittedName>
</protein>
<name>A0A7S2XPY6_9STRA</name>
<gene>
    <name evidence="3" type="ORF">ASEP1449_LOCUS11787</name>
</gene>
<evidence type="ECO:0000256" key="2">
    <source>
        <dbReference type="SAM" id="Phobius"/>
    </source>
</evidence>
<keyword evidence="2" id="KW-0472">Membrane</keyword>
<organism evidence="3">
    <name type="scientific">Attheya septentrionalis</name>
    <dbReference type="NCBI Taxonomy" id="420275"/>
    <lineage>
        <taxon>Eukaryota</taxon>
        <taxon>Sar</taxon>
        <taxon>Stramenopiles</taxon>
        <taxon>Ochrophyta</taxon>
        <taxon>Bacillariophyta</taxon>
        <taxon>Coscinodiscophyceae</taxon>
        <taxon>Chaetocerotophycidae</taxon>
        <taxon>Chaetocerotales</taxon>
        <taxon>Attheyaceae</taxon>
        <taxon>Attheya</taxon>
    </lineage>
</organism>
<accession>A0A7S2XPY6</accession>
<feature type="transmembrane region" description="Helical" evidence="2">
    <location>
        <begin position="74"/>
        <end position="100"/>
    </location>
</feature>
<evidence type="ECO:0000256" key="1">
    <source>
        <dbReference type="SAM" id="MobiDB-lite"/>
    </source>
</evidence>
<evidence type="ECO:0000313" key="3">
    <source>
        <dbReference type="EMBL" id="CAD9819954.1"/>
    </source>
</evidence>
<feature type="compositionally biased region" description="Acidic residues" evidence="1">
    <location>
        <begin position="7"/>
        <end position="21"/>
    </location>
</feature>
<proteinExistence type="predicted"/>
<feature type="compositionally biased region" description="Basic and acidic residues" evidence="1">
    <location>
        <begin position="22"/>
        <end position="35"/>
    </location>
</feature>